<gene>
    <name evidence="1" type="ORF">CHH64_13190</name>
</gene>
<dbReference type="Pfam" id="PF12787">
    <property type="entry name" value="EcsC"/>
    <property type="match status" value="1"/>
</dbReference>
<dbReference type="PANTHER" id="PTHR41260:SF1">
    <property type="entry name" value="PROTEIN ECSC"/>
    <property type="match status" value="1"/>
</dbReference>
<protein>
    <recommendedName>
        <fullName evidence="3">EcsC protein family protein</fullName>
    </recommendedName>
</protein>
<evidence type="ECO:0000313" key="2">
    <source>
        <dbReference type="Proteomes" id="UP000216013"/>
    </source>
</evidence>
<dbReference type="EMBL" id="NPBV01000022">
    <property type="protein sequence ID" value="PAD20492.1"/>
    <property type="molecule type" value="Genomic_DNA"/>
</dbReference>
<proteinExistence type="predicted"/>
<organism evidence="1 2">
    <name type="scientific">Terribacillus saccharophilus</name>
    <dbReference type="NCBI Taxonomy" id="361277"/>
    <lineage>
        <taxon>Bacteria</taxon>
        <taxon>Bacillati</taxon>
        <taxon>Bacillota</taxon>
        <taxon>Bacilli</taxon>
        <taxon>Bacillales</taxon>
        <taxon>Bacillaceae</taxon>
        <taxon>Terribacillus</taxon>
    </lineage>
</organism>
<dbReference type="RefSeq" id="WP_095229834.1">
    <property type="nucleotide sequence ID" value="NZ_NPBD01000001.1"/>
</dbReference>
<evidence type="ECO:0000313" key="1">
    <source>
        <dbReference type="EMBL" id="PAD20492.1"/>
    </source>
</evidence>
<dbReference type="Proteomes" id="UP000216013">
    <property type="component" value="Unassembled WGS sequence"/>
</dbReference>
<reference evidence="1 2" key="1">
    <citation type="submission" date="2017-07" db="EMBL/GenBank/DDBJ databases">
        <title>Isolation and whole genome analysis of endospore-forming bacteria from heroin.</title>
        <authorList>
            <person name="Kalinowski J."/>
            <person name="Ahrens B."/>
            <person name="Al-Dilaimi A."/>
            <person name="Winkler A."/>
            <person name="Wibberg D."/>
            <person name="Schleenbecker U."/>
            <person name="Ruckert C."/>
            <person name="Wolfel R."/>
            <person name="Grass G."/>
        </authorList>
    </citation>
    <scope>NUCLEOTIDE SEQUENCE [LARGE SCALE GENOMIC DNA]</scope>
    <source>
        <strain evidence="1 2">7528</strain>
    </source>
</reference>
<dbReference type="PANTHER" id="PTHR41260">
    <property type="entry name" value="PROTEIN ECSC"/>
    <property type="match status" value="1"/>
</dbReference>
<evidence type="ECO:0008006" key="3">
    <source>
        <dbReference type="Google" id="ProtNLM"/>
    </source>
</evidence>
<dbReference type="AlphaFoldDB" id="A0A268A8P2"/>
<accession>A0A268A8P2</accession>
<comment type="caution">
    <text evidence="1">The sequence shown here is derived from an EMBL/GenBank/DDBJ whole genome shotgun (WGS) entry which is preliminary data.</text>
</comment>
<dbReference type="InterPro" id="IPR024787">
    <property type="entry name" value="EcsC"/>
</dbReference>
<dbReference type="OrthoDB" id="1705901at2"/>
<name>A0A268A8P2_9BACI</name>
<sequence>MEEDYYKERKLKEAMFYYHSLQRRGGRFHRLSKGTQDTITDKIPVAVHTAITTAIRQMIELSLTSSNYIYPIKIDHKWSFEQREKEVRKVINRYKTTARLEGAGTGAGGIILGMADFPLLLSIKMKCLFDIGRIYGFDVTAFSERVFLLQIFSATFSSSETRVKLWEEIRHWNKVTGAIEDVNWRVLQQEYRDHIDLIKMIQMLPGVGAFVGAIINGKFLEQLGTAAMHAYRIRMLT</sequence>